<dbReference type="EMBL" id="VFQX01000030">
    <property type="protein sequence ID" value="KAF0978326.1"/>
    <property type="molecule type" value="Genomic_DNA"/>
</dbReference>
<dbReference type="RefSeq" id="XP_044563039.1">
    <property type="nucleotide sequence ID" value="XM_044706080.1"/>
</dbReference>
<dbReference type="Proteomes" id="UP000444721">
    <property type="component" value="Unassembled WGS sequence"/>
</dbReference>
<evidence type="ECO:0000256" key="2">
    <source>
        <dbReference type="ARBA" id="ARBA00022670"/>
    </source>
</evidence>
<name>A0A6A5BT16_NAEFO</name>
<dbReference type="PANTHER" id="PTHR43982:SF6">
    <property type="entry name" value="UBIQUITIN CARBOXYL-TERMINAL HYDROLASE 2-RELATED"/>
    <property type="match status" value="1"/>
</dbReference>
<evidence type="ECO:0000256" key="1">
    <source>
        <dbReference type="ARBA" id="ARBA00000707"/>
    </source>
</evidence>
<dbReference type="GO" id="GO:0070628">
    <property type="term" value="F:proteasome binding"/>
    <property type="evidence" value="ECO:0007669"/>
    <property type="project" value="TreeGrafter"/>
</dbReference>
<dbReference type="InterPro" id="IPR018200">
    <property type="entry name" value="USP_CS"/>
</dbReference>
<evidence type="ECO:0000256" key="6">
    <source>
        <dbReference type="RuleBase" id="RU366025"/>
    </source>
</evidence>
<dbReference type="GO" id="GO:0004843">
    <property type="term" value="F:cysteine-type deubiquitinase activity"/>
    <property type="evidence" value="ECO:0007669"/>
    <property type="project" value="UniProtKB-UniRule"/>
</dbReference>
<evidence type="ECO:0000256" key="5">
    <source>
        <dbReference type="ARBA" id="ARBA00022807"/>
    </source>
</evidence>
<evidence type="ECO:0000256" key="7">
    <source>
        <dbReference type="SAM" id="Coils"/>
    </source>
</evidence>
<accession>A0A6A5BT16</accession>
<dbReference type="EC" id="3.4.19.12" evidence="6"/>
<evidence type="ECO:0000259" key="8">
    <source>
        <dbReference type="PROSITE" id="PS50235"/>
    </source>
</evidence>
<evidence type="ECO:0000256" key="4">
    <source>
        <dbReference type="ARBA" id="ARBA00022801"/>
    </source>
</evidence>
<keyword evidence="3 6" id="KW-0833">Ubl conjugation pathway</keyword>
<dbReference type="GeneID" id="68110059"/>
<dbReference type="Gene3D" id="3.90.70.10">
    <property type="entry name" value="Cysteine proteinases"/>
    <property type="match status" value="1"/>
</dbReference>
<dbReference type="OMA" id="SSHASHY"/>
<dbReference type="PROSITE" id="PS00973">
    <property type="entry name" value="USP_2"/>
    <property type="match status" value="1"/>
</dbReference>
<reference evidence="9 10" key="1">
    <citation type="journal article" date="2019" name="Sci. Rep.">
        <title>Nanopore sequencing improves the draft genome of the human pathogenic amoeba Naegleria fowleri.</title>
        <authorList>
            <person name="Liechti N."/>
            <person name="Schurch N."/>
            <person name="Bruggmann R."/>
            <person name="Wittwer M."/>
        </authorList>
    </citation>
    <scope>NUCLEOTIDE SEQUENCE [LARGE SCALE GENOMIC DNA]</scope>
    <source>
        <strain evidence="9 10">ATCC 30894</strain>
    </source>
</reference>
<feature type="domain" description="USP" evidence="8">
    <location>
        <begin position="133"/>
        <end position="615"/>
    </location>
</feature>
<proteinExistence type="inferred from homology"/>
<sequence>MALEDITSATIVDEMDPDDEEQKAIMLSIAESTKANQTTSAAAPLLAIEHHPKWEQHSSSPSSLNHYEDENGVVHIMDNDAMDISKEDTELARAIQKSLDETKGNLMMMASEECTLRPNWTPEGETETFPCGIGLKNVGNTCYVNALLQSYFMIPSVLKSIIKPKSQCTNDKEQALSEGQLLVNSLFNSSKDEKQVEDVHMTDSSPMIHEGPLNTSGLEEKTNHNGLEEESSKEFLLELQKLFANMLISNANFVDPTSTLQKLKGSDNKPYQIGEMQDLPEFNNLFLSRLEQGMEALYKESNKNSFSKFKNLFYGKSTVYVEAEEEDKTKTCKKTRETFNHLILPITPETRTFRDCLELCMKDDSIEYTTDRNFKTHARKTVWFEGKGSIPPVLFLQTSRAVFGKNKQIKKLHTPIKMPKVLDLSPYLESNKTITEKIRTELKLIKQDLAEIEKSLLSYTDNFNNRNFGLIQALESSADRLIELRREYGEQANTEDMTELSIAIRVIQKEQEKLTKKVTELKKKQVELTSAVENAFKDSYSEHVNYTLYSIIMHSGKTAISGHYWCYIKHLTETGDVWFKFNDTKVTTLSKEQVMKEAFGDDSSSSAYCLIYIDVEKTGHFTQRLKDELMNEIPTFIKSEITQKNIELLKKCNPTALKSMTGVLAPREQIKTLMLNKSTAASSQALDSNVEHDYRIANIATFIKYIIEHVNDEKKKIQLHNLFHGHLINEVVKDIYSKPLHQDPEILTLVSDLMADQDVIATALQLSENEDKHELFKEIKQNFKVLRRVRMATNRALSLFTKSVWSETINYLVFAIAEANKIKFDFLKNQVVNDCEMLLDKAIALYYCDLVVFMQYEVEEPMRNIVNYCVKPAIDVGSTTVCKYLYNNLMLLKEQYNNCLVGHSYKVEDLKAKVNGRLYFKNNYTVDNKLIHINTDQQDDQYFVKEVEESKSNFLSSHSLLQTAAKILEESKYVPLVD</sequence>
<dbReference type="SUPFAM" id="SSF54001">
    <property type="entry name" value="Cysteine proteinases"/>
    <property type="match status" value="1"/>
</dbReference>
<keyword evidence="7" id="KW-0175">Coiled coil</keyword>
<dbReference type="VEuPathDB" id="AmoebaDB:FDP41_002841"/>
<comment type="caution">
    <text evidence="9">The sequence shown here is derived from an EMBL/GenBank/DDBJ whole genome shotgun (WGS) entry which is preliminary data.</text>
</comment>
<dbReference type="InterPro" id="IPR001394">
    <property type="entry name" value="Peptidase_C19_UCH"/>
</dbReference>
<dbReference type="PANTHER" id="PTHR43982">
    <property type="entry name" value="UBIQUITIN CARBOXYL-TERMINAL HYDROLASE"/>
    <property type="match status" value="1"/>
</dbReference>
<organism evidence="9 10">
    <name type="scientific">Naegleria fowleri</name>
    <name type="common">Brain eating amoeba</name>
    <dbReference type="NCBI Taxonomy" id="5763"/>
    <lineage>
        <taxon>Eukaryota</taxon>
        <taxon>Discoba</taxon>
        <taxon>Heterolobosea</taxon>
        <taxon>Tetramitia</taxon>
        <taxon>Eutetramitia</taxon>
        <taxon>Vahlkampfiidae</taxon>
        <taxon>Naegleria</taxon>
    </lineage>
</organism>
<evidence type="ECO:0000313" key="10">
    <source>
        <dbReference type="Proteomes" id="UP000444721"/>
    </source>
</evidence>
<comment type="catalytic activity">
    <reaction evidence="1 6">
        <text>Thiol-dependent hydrolysis of ester, thioester, amide, peptide and isopeptide bonds formed by the C-terminal Gly of ubiquitin (a 76-residue protein attached to proteins as an intracellular targeting signal).</text>
        <dbReference type="EC" id="3.4.19.12"/>
    </reaction>
</comment>
<dbReference type="CDD" id="cd02257">
    <property type="entry name" value="Peptidase_C19"/>
    <property type="match status" value="1"/>
</dbReference>
<keyword evidence="4 6" id="KW-0378">Hydrolase</keyword>
<dbReference type="GO" id="GO:0016579">
    <property type="term" value="P:protein deubiquitination"/>
    <property type="evidence" value="ECO:0007669"/>
    <property type="project" value="InterPro"/>
</dbReference>
<comment type="similarity">
    <text evidence="6">Belongs to the peptidase C19 family.</text>
</comment>
<evidence type="ECO:0000256" key="3">
    <source>
        <dbReference type="ARBA" id="ARBA00022786"/>
    </source>
</evidence>
<dbReference type="OrthoDB" id="2420415at2759"/>
<dbReference type="GO" id="GO:0043161">
    <property type="term" value="P:proteasome-mediated ubiquitin-dependent protein catabolic process"/>
    <property type="evidence" value="ECO:0007669"/>
    <property type="project" value="InterPro"/>
</dbReference>
<dbReference type="InterPro" id="IPR044635">
    <property type="entry name" value="UBP14-like"/>
</dbReference>
<feature type="coiled-coil region" evidence="7">
    <location>
        <begin position="435"/>
        <end position="527"/>
    </location>
</feature>
<protein>
    <recommendedName>
        <fullName evidence="6">Ubiquitin carboxyl-terminal hydrolase</fullName>
        <ecNumber evidence="6">3.4.19.12</ecNumber>
    </recommendedName>
</protein>
<dbReference type="InterPro" id="IPR038765">
    <property type="entry name" value="Papain-like_cys_pep_sf"/>
</dbReference>
<dbReference type="PROSITE" id="PS00972">
    <property type="entry name" value="USP_1"/>
    <property type="match status" value="1"/>
</dbReference>
<keyword evidence="5 6" id="KW-0788">Thiol protease</keyword>
<evidence type="ECO:0000313" key="9">
    <source>
        <dbReference type="EMBL" id="KAF0978326.1"/>
    </source>
</evidence>
<dbReference type="GO" id="GO:0061136">
    <property type="term" value="P:regulation of proteasomal protein catabolic process"/>
    <property type="evidence" value="ECO:0007669"/>
    <property type="project" value="TreeGrafter"/>
</dbReference>
<dbReference type="Pfam" id="PF00443">
    <property type="entry name" value="UCH"/>
    <property type="match status" value="1"/>
</dbReference>
<dbReference type="VEuPathDB" id="AmoebaDB:NfTy_056150"/>
<keyword evidence="10" id="KW-1185">Reference proteome</keyword>
<dbReference type="AlphaFoldDB" id="A0A6A5BT16"/>
<keyword evidence="2 6" id="KW-0645">Protease</keyword>
<dbReference type="InterPro" id="IPR028889">
    <property type="entry name" value="USP"/>
</dbReference>
<dbReference type="PROSITE" id="PS50235">
    <property type="entry name" value="USP_3"/>
    <property type="match status" value="1"/>
</dbReference>
<gene>
    <name evidence="9" type="ORF">FDP41_002841</name>
</gene>
<dbReference type="VEuPathDB" id="AmoebaDB:NF0113600"/>